<dbReference type="RefSeq" id="XP_004831988.1">
    <property type="nucleotide sequence ID" value="XM_004831931.1"/>
</dbReference>
<dbReference type="KEGG" id="beq:BEWA_050040"/>
<comment type="caution">
    <text evidence="2">The sequence shown here is derived from an EMBL/GenBank/DDBJ whole genome shotgun (WGS) entry which is preliminary data.</text>
</comment>
<dbReference type="AlphaFoldDB" id="L1LB30"/>
<feature type="compositionally biased region" description="Basic and acidic residues" evidence="1">
    <location>
        <begin position="1"/>
        <end position="15"/>
    </location>
</feature>
<evidence type="ECO:0000256" key="1">
    <source>
        <dbReference type="SAM" id="MobiDB-lite"/>
    </source>
</evidence>
<evidence type="ECO:0000313" key="3">
    <source>
        <dbReference type="Proteomes" id="UP000031512"/>
    </source>
</evidence>
<organism evidence="2 3">
    <name type="scientific">Theileria equi strain WA</name>
    <dbReference type="NCBI Taxonomy" id="1537102"/>
    <lineage>
        <taxon>Eukaryota</taxon>
        <taxon>Sar</taxon>
        <taxon>Alveolata</taxon>
        <taxon>Apicomplexa</taxon>
        <taxon>Aconoidasida</taxon>
        <taxon>Piroplasmida</taxon>
        <taxon>Theileriidae</taxon>
        <taxon>Theileria</taxon>
    </lineage>
</organism>
<name>L1LB30_THEEQ</name>
<reference evidence="2 3" key="1">
    <citation type="journal article" date="2012" name="BMC Genomics">
        <title>Comparative genomic analysis and phylogenetic position of Theileria equi.</title>
        <authorList>
            <person name="Kappmeyer L.S."/>
            <person name="Thiagarajan M."/>
            <person name="Herndon D.R."/>
            <person name="Ramsay J.D."/>
            <person name="Caler E."/>
            <person name="Djikeng A."/>
            <person name="Gillespie J.J."/>
            <person name="Lau A.O."/>
            <person name="Roalson E.H."/>
            <person name="Silva J.C."/>
            <person name="Silva M.G."/>
            <person name="Suarez C.E."/>
            <person name="Ueti M.W."/>
            <person name="Nene V.M."/>
            <person name="Mealey R.H."/>
            <person name="Knowles D.P."/>
            <person name="Brayton K.A."/>
        </authorList>
    </citation>
    <scope>NUCLEOTIDE SEQUENCE [LARGE SCALE GENOMIC DNA]</scope>
    <source>
        <strain evidence="2 3">WA</strain>
    </source>
</reference>
<dbReference type="EMBL" id="ACOU01000007">
    <property type="protein sequence ID" value="EKX72536.1"/>
    <property type="molecule type" value="Genomic_DNA"/>
</dbReference>
<keyword evidence="3" id="KW-1185">Reference proteome</keyword>
<protein>
    <submittedName>
        <fullName evidence="2">Uncharacterized protein</fullName>
    </submittedName>
</protein>
<dbReference type="GeneID" id="15804093"/>
<gene>
    <name evidence="2" type="ORF">BEWA_050040</name>
</gene>
<proteinExistence type="predicted"/>
<evidence type="ECO:0000313" key="2">
    <source>
        <dbReference type="EMBL" id="EKX72536.1"/>
    </source>
</evidence>
<sequence length="446" mass="50101">MTKKEVTIDITKRPENTQNDGKGGYYYESGKVRVNLTDEWFPDPEGTYRKFTHTPESGNIQSITHNGKPLSGITSLGDHKSVSVYYWSLDSTCTRPLIIQLGGKDEYHTDPDDDDNNWSQQGDINTGNLRQKLDEQNCNRNNSHIIDLSEKSITTYNCPSCGSKQIGVSYTNATIIRTTTSTYTISSSRISSFKYVNTWQRGLPSIRAVGVIFVYWYNSGKTPIIVYQSISQRYFRRSSSNSNTWTEVSGQQALPNGETPTIATLDLSKISGIKYNGDSDIGFEIFPDYCKSVTVYYWSGGGDYGNPLVVQLSGKDEKYYTDSGNWQEEEGINSDTLLATLDKFSCSLDTHIVNICEKSGLSYDCPACNQPKINLTSSLVNNKYIRVTHNPKQRVSRLQNDSKDNTSIPITGEIDKVYVYWYPPNSDSKALHYGTKETFQQVILGS</sequence>
<dbReference type="VEuPathDB" id="PiroplasmaDB:BEWA_050040"/>
<dbReference type="Proteomes" id="UP000031512">
    <property type="component" value="Unassembled WGS sequence"/>
</dbReference>
<accession>L1LB30</accession>
<feature type="region of interest" description="Disordered" evidence="1">
    <location>
        <begin position="105"/>
        <end position="125"/>
    </location>
</feature>
<feature type="region of interest" description="Disordered" evidence="1">
    <location>
        <begin position="1"/>
        <end position="24"/>
    </location>
</feature>